<dbReference type="EMBL" id="WHWB01033234">
    <property type="protein sequence ID" value="KAJ7421200.1"/>
    <property type="molecule type" value="Genomic_DNA"/>
</dbReference>
<dbReference type="PANTHER" id="PTHR33332">
    <property type="entry name" value="REVERSE TRANSCRIPTASE DOMAIN-CONTAINING PROTEIN"/>
    <property type="match status" value="1"/>
</dbReference>
<evidence type="ECO:0000313" key="2">
    <source>
        <dbReference type="Proteomes" id="UP001145742"/>
    </source>
</evidence>
<keyword evidence="2" id="KW-1185">Reference proteome</keyword>
<protein>
    <submittedName>
        <fullName evidence="1">Uncharacterized protein</fullName>
    </submittedName>
</protein>
<accession>A0ABQ9DG27</accession>
<gene>
    <name evidence="1" type="ORF">WISP_43811</name>
</gene>
<sequence>MLKDKSRHMLSVPPLGSYMGKENFAMSRLEEIHSKSGGDKKLGGDVDSLKGRKTLQRDLNRLEDWAITNYVNFKRGMSRGNPGCTHRLGNEMLASSAMERDLGVLVDGKLNVAILAYIKNNVASRIREVLVPQYSALVRPHLKFCVQFWATHYQRDIEVLELVKGLEHKSCEEWLREMRLFSLEKRRFRGDLIALYNYLKGDCGKVGLSLYSQAAIDRRGGHSLTLHQERFRLDMRKIFFTNRVVKLWNRLPREVVESPCLEVQEVTGCGT</sequence>
<evidence type="ECO:0000313" key="1">
    <source>
        <dbReference type="EMBL" id="KAJ7421200.1"/>
    </source>
</evidence>
<proteinExistence type="predicted"/>
<name>A0ABQ9DG27_9PASS</name>
<dbReference type="Proteomes" id="UP001145742">
    <property type="component" value="Unassembled WGS sequence"/>
</dbReference>
<organism evidence="1 2">
    <name type="scientific">Willisornis vidua</name>
    <name type="common">Xingu scale-backed antbird</name>
    <dbReference type="NCBI Taxonomy" id="1566151"/>
    <lineage>
        <taxon>Eukaryota</taxon>
        <taxon>Metazoa</taxon>
        <taxon>Chordata</taxon>
        <taxon>Craniata</taxon>
        <taxon>Vertebrata</taxon>
        <taxon>Euteleostomi</taxon>
        <taxon>Archelosauria</taxon>
        <taxon>Archosauria</taxon>
        <taxon>Dinosauria</taxon>
        <taxon>Saurischia</taxon>
        <taxon>Theropoda</taxon>
        <taxon>Coelurosauria</taxon>
        <taxon>Aves</taxon>
        <taxon>Neognathae</taxon>
        <taxon>Neoaves</taxon>
        <taxon>Telluraves</taxon>
        <taxon>Australaves</taxon>
        <taxon>Passeriformes</taxon>
        <taxon>Thamnophilidae</taxon>
        <taxon>Willisornis</taxon>
    </lineage>
</organism>
<reference evidence="1" key="1">
    <citation type="submission" date="2019-10" db="EMBL/GenBank/DDBJ databases">
        <authorList>
            <person name="Soares A.E.R."/>
            <person name="Aleixo A."/>
            <person name="Schneider P."/>
            <person name="Miyaki C.Y."/>
            <person name="Schneider M.P."/>
            <person name="Mello C."/>
            <person name="Vasconcelos A.T.R."/>
        </authorList>
    </citation>
    <scope>NUCLEOTIDE SEQUENCE</scope>
    <source>
        <tissue evidence="1">Muscle</tissue>
    </source>
</reference>
<comment type="caution">
    <text evidence="1">The sequence shown here is derived from an EMBL/GenBank/DDBJ whole genome shotgun (WGS) entry which is preliminary data.</text>
</comment>